<proteinExistence type="predicted"/>
<dbReference type="Proteomes" id="UP000625711">
    <property type="component" value="Unassembled WGS sequence"/>
</dbReference>
<accession>A0A834IJZ3</accession>
<protein>
    <submittedName>
        <fullName evidence="1">Uncharacterized protein</fullName>
    </submittedName>
</protein>
<organism evidence="1 2">
    <name type="scientific">Rhynchophorus ferrugineus</name>
    <name type="common">Red palm weevil</name>
    <name type="synonym">Curculio ferrugineus</name>
    <dbReference type="NCBI Taxonomy" id="354439"/>
    <lineage>
        <taxon>Eukaryota</taxon>
        <taxon>Metazoa</taxon>
        <taxon>Ecdysozoa</taxon>
        <taxon>Arthropoda</taxon>
        <taxon>Hexapoda</taxon>
        <taxon>Insecta</taxon>
        <taxon>Pterygota</taxon>
        <taxon>Neoptera</taxon>
        <taxon>Endopterygota</taxon>
        <taxon>Coleoptera</taxon>
        <taxon>Polyphaga</taxon>
        <taxon>Cucujiformia</taxon>
        <taxon>Curculionidae</taxon>
        <taxon>Dryophthorinae</taxon>
        <taxon>Rhynchophorus</taxon>
    </lineage>
</organism>
<keyword evidence="2" id="KW-1185">Reference proteome</keyword>
<evidence type="ECO:0000313" key="1">
    <source>
        <dbReference type="EMBL" id="KAF7282317.1"/>
    </source>
</evidence>
<comment type="caution">
    <text evidence="1">The sequence shown here is derived from an EMBL/GenBank/DDBJ whole genome shotgun (WGS) entry which is preliminary data.</text>
</comment>
<dbReference type="AlphaFoldDB" id="A0A834IJZ3"/>
<dbReference type="EMBL" id="JAACXV010000179">
    <property type="protein sequence ID" value="KAF7282317.1"/>
    <property type="molecule type" value="Genomic_DNA"/>
</dbReference>
<reference evidence="1" key="1">
    <citation type="submission" date="2020-08" db="EMBL/GenBank/DDBJ databases">
        <title>Genome sequencing and assembly of the red palm weevil Rhynchophorus ferrugineus.</title>
        <authorList>
            <person name="Dias G.B."/>
            <person name="Bergman C.M."/>
            <person name="Manee M."/>
        </authorList>
    </citation>
    <scope>NUCLEOTIDE SEQUENCE</scope>
    <source>
        <strain evidence="1">AA-2017</strain>
        <tissue evidence="1">Whole larva</tissue>
    </source>
</reference>
<name>A0A834IJZ3_RHYFE</name>
<gene>
    <name evidence="1" type="ORF">GWI33_002891</name>
</gene>
<evidence type="ECO:0000313" key="2">
    <source>
        <dbReference type="Proteomes" id="UP000625711"/>
    </source>
</evidence>
<sequence length="117" mass="12596">MSTDKFDVSVGLFVICVFLGYGGGCHRRPNGAKGLNISSPIDFILRNGQRRLSDPVSDASRIVGGLLVIPAIYFSSLASSSPPPAPVTAVIHYKWKSCKLVSHPLKTIINILKQGFL</sequence>